<sequence length="322" mass="34772">MAAAGFTDLADLPLTPDGVRALRRRVYGDDDAISLAEGEMLFDLARAVGERGCREWRDFFCEAAADLLVHQIEPRGYLGEAEAAWLIARLDGRPALSTEFAALLKVMEFSRSVPDRLAGFALNLVKDVVLTGEGEAITGQRHEPGRVTRADVDALRRVLFVASSEGFGHVTRTEADVLFDIADETADAPNDASFPDLFARAIGNHLLAGPGRHAPTRLQVMRREEWLDQRRTLGSGIAATFGSMAANAFGIFGRDAAPEAGAEASVSGLTPERVDDEELTWLVGRIERRPGLSPAERALLAFLVRECADLAPPLRRLAAAAA</sequence>
<keyword evidence="2" id="KW-1185">Reference proteome</keyword>
<dbReference type="Proteomes" id="UP000600449">
    <property type="component" value="Unassembled WGS sequence"/>
</dbReference>
<proteinExistence type="predicted"/>
<accession>A0A917Q5A0</accession>
<gene>
    <name evidence="1" type="ORF">GCM10011322_06870</name>
</gene>
<dbReference type="RefSeq" id="WP_188909607.1">
    <property type="nucleotide sequence ID" value="NZ_BMMF01000002.1"/>
</dbReference>
<dbReference type="EMBL" id="BMMF01000002">
    <property type="protein sequence ID" value="GGK22781.1"/>
    <property type="molecule type" value="Genomic_DNA"/>
</dbReference>
<name>A0A917Q5A0_9HYPH</name>
<reference evidence="1 2" key="1">
    <citation type="journal article" date="2014" name="Int. J. Syst. Evol. Microbiol.">
        <title>Complete genome sequence of Corynebacterium casei LMG S-19264T (=DSM 44701T), isolated from a smear-ripened cheese.</title>
        <authorList>
            <consortium name="US DOE Joint Genome Institute (JGI-PGF)"/>
            <person name="Walter F."/>
            <person name="Albersmeier A."/>
            <person name="Kalinowski J."/>
            <person name="Ruckert C."/>
        </authorList>
    </citation>
    <scope>NUCLEOTIDE SEQUENCE [LARGE SCALE GENOMIC DNA]</scope>
    <source>
        <strain evidence="1 2">CGMCC 1.9161</strain>
    </source>
</reference>
<protein>
    <submittedName>
        <fullName evidence="1">Uncharacterized protein</fullName>
    </submittedName>
</protein>
<evidence type="ECO:0000313" key="2">
    <source>
        <dbReference type="Proteomes" id="UP000600449"/>
    </source>
</evidence>
<comment type="caution">
    <text evidence="1">The sequence shown here is derived from an EMBL/GenBank/DDBJ whole genome shotgun (WGS) entry which is preliminary data.</text>
</comment>
<evidence type="ECO:0000313" key="1">
    <source>
        <dbReference type="EMBL" id="GGK22781.1"/>
    </source>
</evidence>
<dbReference type="AlphaFoldDB" id="A0A917Q5A0"/>
<organism evidence="1 2">
    <name type="scientific">Salinarimonas ramus</name>
    <dbReference type="NCBI Taxonomy" id="690164"/>
    <lineage>
        <taxon>Bacteria</taxon>
        <taxon>Pseudomonadati</taxon>
        <taxon>Pseudomonadota</taxon>
        <taxon>Alphaproteobacteria</taxon>
        <taxon>Hyphomicrobiales</taxon>
        <taxon>Salinarimonadaceae</taxon>
        <taxon>Salinarimonas</taxon>
    </lineage>
</organism>